<proteinExistence type="predicted"/>
<sequence length="40" mass="4767">MRVEEALEEAVEHGCWSRRLAFFIIYAHYPFGSEEHVIED</sequence>
<evidence type="ECO:0000313" key="2">
    <source>
        <dbReference type="Proteomes" id="UP001267290"/>
    </source>
</evidence>
<evidence type="ECO:0000313" key="1">
    <source>
        <dbReference type="EMBL" id="MDR6551540.1"/>
    </source>
</evidence>
<reference evidence="1 2" key="1">
    <citation type="submission" date="2023-07" db="EMBL/GenBank/DDBJ databases">
        <title>Sorghum-associated microbial communities from plants grown in Nebraska, USA.</title>
        <authorList>
            <person name="Schachtman D."/>
        </authorList>
    </citation>
    <scope>NUCLEOTIDE SEQUENCE [LARGE SCALE GENOMIC DNA]</scope>
    <source>
        <strain evidence="1 2">CC258</strain>
    </source>
</reference>
<dbReference type="EMBL" id="JAVDSB010000004">
    <property type="protein sequence ID" value="MDR6551540.1"/>
    <property type="molecule type" value="Genomic_DNA"/>
</dbReference>
<comment type="caution">
    <text evidence="1">The sequence shown here is derived from an EMBL/GenBank/DDBJ whole genome shotgun (WGS) entry which is preliminary data.</text>
</comment>
<accession>A0ABU1NVS0</accession>
<keyword evidence="2" id="KW-1185">Reference proteome</keyword>
<gene>
    <name evidence="1" type="ORF">J2736_002729</name>
</gene>
<organism evidence="1 2">
    <name type="scientific">Paenibacillus qinlingensis</name>
    <dbReference type="NCBI Taxonomy" id="1837343"/>
    <lineage>
        <taxon>Bacteria</taxon>
        <taxon>Bacillati</taxon>
        <taxon>Bacillota</taxon>
        <taxon>Bacilli</taxon>
        <taxon>Bacillales</taxon>
        <taxon>Paenibacillaceae</taxon>
        <taxon>Paenibacillus</taxon>
    </lineage>
</organism>
<protein>
    <submittedName>
        <fullName evidence="1">Uncharacterized protein</fullName>
    </submittedName>
</protein>
<name>A0ABU1NVS0_9BACL</name>
<dbReference type="Proteomes" id="UP001267290">
    <property type="component" value="Unassembled WGS sequence"/>
</dbReference>